<evidence type="ECO:0000259" key="2">
    <source>
        <dbReference type="PROSITE" id="PS50234"/>
    </source>
</evidence>
<dbReference type="Gene3D" id="3.40.50.410">
    <property type="entry name" value="von Willebrand factor, type A domain"/>
    <property type="match status" value="1"/>
</dbReference>
<dbReference type="Proteomes" id="UP000185544">
    <property type="component" value="Chromosome"/>
</dbReference>
<dbReference type="EMBL" id="CP016908">
    <property type="protein sequence ID" value="APR99287.1"/>
    <property type="molecule type" value="Genomic_DNA"/>
</dbReference>
<proteinExistence type="predicted"/>
<dbReference type="OrthoDB" id="5501224at2"/>
<evidence type="ECO:0000313" key="3">
    <source>
        <dbReference type="EMBL" id="APR99287.1"/>
    </source>
</evidence>
<dbReference type="InterPro" id="IPR036465">
    <property type="entry name" value="vWFA_dom_sf"/>
</dbReference>
<dbReference type="AlphaFoldDB" id="A0A1L6MV00"/>
<sequence>MKSCTKRRLLFCFVLIGCSGSHSSNHTRDGGLDPSSQHQRHGEGGLFVIDADSNPSEKEEPCNDFDIEAQVMPLNLMVTFDRSASMNGGDLYSMCRDALKGFFLAFNGSDVQASLIFFPSAGVESRSYSTIGCDVSSYANPTKDYFVPLTKLPTHLFDDALSTIPADGYITPTLPTLLGVFSLIDTWKQQQRDARFVHLLISDGKPTGCGARRYNIGGREYSNDIEGVRAAVERAYKQFDIPTYVIGLGEDLDEIAEVGNKTRKAIYINRNDPAVAAQQFKNTLEQIRRDSIQTIYKIPSPPVGRTYNFQGVTVTYTPPSGSPIEVPYSDDPSVIGWCYDNIKAPRMFVLSDKMKDYLIGGGRVDFKQRCNQNPTIPPR</sequence>
<reference evidence="3 4" key="1">
    <citation type="submission" date="2016-08" db="EMBL/GenBank/DDBJ databases">
        <title>Identification and validation of antigenic proteins from Pajaroellobacter abortibovis using de-novo genome sequence assembly and reverse vaccinology.</title>
        <authorList>
            <person name="Welly B.T."/>
            <person name="Miller M.R."/>
            <person name="Stott J.L."/>
            <person name="Blanchard M.T."/>
            <person name="Islas-Trejo A.D."/>
            <person name="O'Rourke S.M."/>
            <person name="Young A.E."/>
            <person name="Medrano J.F."/>
            <person name="Van Eenennaam A.L."/>
        </authorList>
    </citation>
    <scope>NUCLEOTIDE SEQUENCE [LARGE SCALE GENOMIC DNA]</scope>
    <source>
        <strain evidence="3 4">BTF92-0548A/99-0131</strain>
    </source>
</reference>
<evidence type="ECO:0000313" key="4">
    <source>
        <dbReference type="Proteomes" id="UP000185544"/>
    </source>
</evidence>
<accession>A0A1L6MV00</accession>
<gene>
    <name evidence="3" type="ORF">BCY86_00310</name>
</gene>
<dbReference type="KEGG" id="pabo:BCY86_00310"/>
<dbReference type="PROSITE" id="PS50234">
    <property type="entry name" value="VWFA"/>
    <property type="match status" value="1"/>
</dbReference>
<feature type="domain" description="VWFA" evidence="2">
    <location>
        <begin position="75"/>
        <end position="292"/>
    </location>
</feature>
<protein>
    <recommendedName>
        <fullName evidence="2">VWFA domain-containing protein</fullName>
    </recommendedName>
</protein>
<feature type="signal peptide" evidence="1">
    <location>
        <begin position="1"/>
        <end position="23"/>
    </location>
</feature>
<dbReference type="STRING" id="1882918.BCY86_00310"/>
<organism evidence="3 4">
    <name type="scientific">Pajaroellobacter abortibovis</name>
    <dbReference type="NCBI Taxonomy" id="1882918"/>
    <lineage>
        <taxon>Bacteria</taxon>
        <taxon>Pseudomonadati</taxon>
        <taxon>Myxococcota</taxon>
        <taxon>Polyangia</taxon>
        <taxon>Polyangiales</taxon>
        <taxon>Polyangiaceae</taxon>
    </lineage>
</organism>
<feature type="chain" id="PRO_5011956255" description="VWFA domain-containing protein" evidence="1">
    <location>
        <begin position="24"/>
        <end position="379"/>
    </location>
</feature>
<dbReference type="InterPro" id="IPR002035">
    <property type="entry name" value="VWF_A"/>
</dbReference>
<evidence type="ECO:0000256" key="1">
    <source>
        <dbReference type="SAM" id="SignalP"/>
    </source>
</evidence>
<keyword evidence="4" id="KW-1185">Reference proteome</keyword>
<dbReference type="RefSeq" id="WP_075275920.1">
    <property type="nucleotide sequence ID" value="NZ_CP016908.1"/>
</dbReference>
<keyword evidence="1" id="KW-0732">Signal</keyword>
<dbReference type="SUPFAM" id="SSF53300">
    <property type="entry name" value="vWA-like"/>
    <property type="match status" value="1"/>
</dbReference>
<name>A0A1L6MV00_9BACT</name>